<accession>A0A064CNK7</accession>
<feature type="region of interest" description="Disordered" evidence="1">
    <location>
        <begin position="87"/>
        <end position="121"/>
    </location>
</feature>
<dbReference type="Proteomes" id="UP000022835">
    <property type="component" value="Unassembled WGS sequence"/>
</dbReference>
<keyword evidence="3" id="KW-1185">Reference proteome</keyword>
<dbReference type="AlphaFoldDB" id="A0A064CNK7"/>
<organism evidence="2 3">
    <name type="scientific">Mycolicibacterium aromaticivorans JS19b1 = JCM 16368</name>
    <dbReference type="NCBI Taxonomy" id="1440774"/>
    <lineage>
        <taxon>Bacteria</taxon>
        <taxon>Bacillati</taxon>
        <taxon>Actinomycetota</taxon>
        <taxon>Actinomycetes</taxon>
        <taxon>Mycobacteriales</taxon>
        <taxon>Mycobacteriaceae</taxon>
        <taxon>Mycolicibacterium</taxon>
    </lineage>
</organism>
<evidence type="ECO:0000256" key="1">
    <source>
        <dbReference type="SAM" id="MobiDB-lite"/>
    </source>
</evidence>
<name>A0A064CNK7_9MYCO</name>
<evidence type="ECO:0000313" key="2">
    <source>
        <dbReference type="EMBL" id="KDF01936.1"/>
    </source>
</evidence>
<sequence>MTTRLTPGRRLRRDLDSAAHNLGMEWSETDLALTLPTIEVTRDRIEALRGKFADEVDRDGSLAVRAVQLASELRQLEAQLGRLVASLGLDEDDEPGPPKSPRHQAAAQTRWDKRSHRQQAV</sequence>
<gene>
    <name evidence="2" type="ORF">Y900_024155</name>
</gene>
<protein>
    <submittedName>
        <fullName evidence="2">Uncharacterized protein</fullName>
    </submittedName>
</protein>
<dbReference type="RefSeq" id="WP_036344771.1">
    <property type="nucleotide sequence ID" value="NZ_JALN02000001.1"/>
</dbReference>
<dbReference type="EMBL" id="JALN02000001">
    <property type="protein sequence ID" value="KDF01936.1"/>
    <property type="molecule type" value="Genomic_DNA"/>
</dbReference>
<comment type="caution">
    <text evidence="2">The sequence shown here is derived from an EMBL/GenBank/DDBJ whole genome shotgun (WGS) entry which is preliminary data.</text>
</comment>
<evidence type="ECO:0000313" key="3">
    <source>
        <dbReference type="Proteomes" id="UP000022835"/>
    </source>
</evidence>
<dbReference type="STRING" id="1440774.Y900_024155"/>
<proteinExistence type="predicted"/>
<reference evidence="2" key="1">
    <citation type="submission" date="2014-05" db="EMBL/GenBank/DDBJ databases">
        <title>Genome sequence of Mycobacterium aromaticivorans strain JS19b1T (= DSM 45407T).</title>
        <authorList>
            <person name="Kwak Y."/>
            <person name="Park G.-S."/>
            <person name="Li Q.X."/>
            <person name="Lee S.-E."/>
            <person name="Shin J.-H."/>
        </authorList>
    </citation>
    <scope>NUCLEOTIDE SEQUENCE [LARGE SCALE GENOMIC DNA]</scope>
    <source>
        <strain evidence="2">JS19b1</strain>
    </source>
</reference>